<protein>
    <submittedName>
        <fullName evidence="7">Transcriptional regulator, TetR family</fullName>
    </submittedName>
</protein>
<feature type="DNA-binding region" description="H-T-H motif" evidence="5">
    <location>
        <begin position="31"/>
        <end position="50"/>
    </location>
</feature>
<dbReference type="EMBL" id="FTOM01000003">
    <property type="protein sequence ID" value="SIS74568.1"/>
    <property type="molecule type" value="Genomic_DNA"/>
</dbReference>
<proteinExistence type="predicted"/>
<dbReference type="InterPro" id="IPR009057">
    <property type="entry name" value="Homeodomain-like_sf"/>
</dbReference>
<dbReference type="PANTHER" id="PTHR30055:SF234">
    <property type="entry name" value="HTH-TYPE TRANSCRIPTIONAL REGULATOR BETI"/>
    <property type="match status" value="1"/>
</dbReference>
<accession>A0A1N7LL38</accession>
<keyword evidence="1" id="KW-0678">Repressor</keyword>
<gene>
    <name evidence="7" type="ORF">SAMN05421795_103195</name>
</gene>
<dbReference type="InterPro" id="IPR036271">
    <property type="entry name" value="Tet_transcr_reg_TetR-rel_C_sf"/>
</dbReference>
<dbReference type="Pfam" id="PF00440">
    <property type="entry name" value="TetR_N"/>
    <property type="match status" value="1"/>
</dbReference>
<keyword evidence="4" id="KW-0804">Transcription</keyword>
<dbReference type="AlphaFoldDB" id="A0A1N7LL38"/>
<dbReference type="STRING" id="407234.SAMN05421795_103195"/>
<dbReference type="GO" id="GO:0003700">
    <property type="term" value="F:DNA-binding transcription factor activity"/>
    <property type="evidence" value="ECO:0007669"/>
    <property type="project" value="TreeGrafter"/>
</dbReference>
<dbReference type="GO" id="GO:0000976">
    <property type="term" value="F:transcription cis-regulatory region binding"/>
    <property type="evidence" value="ECO:0007669"/>
    <property type="project" value="TreeGrafter"/>
</dbReference>
<evidence type="ECO:0000256" key="4">
    <source>
        <dbReference type="ARBA" id="ARBA00023163"/>
    </source>
</evidence>
<keyword evidence="8" id="KW-1185">Reference proteome</keyword>
<sequence>MGRRDISEIRRAEYAAAAYRALMRHGNQGTSLARVAEEAGASKANVLHYFKTKEALLAAALRHANAELLREAVLLLGEARSPLERIYAVIETNLSPTSFRPEVAHAWIALCAGVPHVPAYQRIQTVIYARMRSNLMGPLRRLLPREDAALMSDLMTTAIDGIWLRCGLSLDGVSQDEARVQLEAVLDARLPDSAARRAARLRMREVARILIKARGRSDRAPA</sequence>
<name>A0A1N7LL38_9RHOB</name>
<dbReference type="RefSeq" id="WP_076365304.1">
    <property type="nucleotide sequence ID" value="NZ_FTOM01000003.1"/>
</dbReference>
<dbReference type="SUPFAM" id="SSF46689">
    <property type="entry name" value="Homeodomain-like"/>
    <property type="match status" value="1"/>
</dbReference>
<evidence type="ECO:0000256" key="3">
    <source>
        <dbReference type="ARBA" id="ARBA00023125"/>
    </source>
</evidence>
<reference evidence="8" key="1">
    <citation type="submission" date="2017-01" db="EMBL/GenBank/DDBJ databases">
        <authorList>
            <person name="Varghese N."/>
            <person name="Submissions S."/>
        </authorList>
    </citation>
    <scope>NUCLEOTIDE SEQUENCE [LARGE SCALE GENOMIC DNA]</scope>
    <source>
        <strain evidence="8">DSM 18714</strain>
    </source>
</reference>
<dbReference type="Pfam" id="PF13977">
    <property type="entry name" value="TetR_C_6"/>
    <property type="match status" value="1"/>
</dbReference>
<keyword evidence="3 5" id="KW-0238">DNA-binding</keyword>
<dbReference type="PANTHER" id="PTHR30055">
    <property type="entry name" value="HTH-TYPE TRANSCRIPTIONAL REGULATOR RUTR"/>
    <property type="match status" value="1"/>
</dbReference>
<evidence type="ECO:0000256" key="1">
    <source>
        <dbReference type="ARBA" id="ARBA00022491"/>
    </source>
</evidence>
<dbReference type="NCBIfam" id="NF001978">
    <property type="entry name" value="PRK00767.1"/>
    <property type="match status" value="1"/>
</dbReference>
<dbReference type="PROSITE" id="PS50977">
    <property type="entry name" value="HTH_TETR_2"/>
    <property type="match status" value="1"/>
</dbReference>
<dbReference type="Gene3D" id="1.10.357.10">
    <property type="entry name" value="Tetracycline Repressor, domain 2"/>
    <property type="match status" value="1"/>
</dbReference>
<evidence type="ECO:0000256" key="5">
    <source>
        <dbReference type="PROSITE-ProRule" id="PRU00335"/>
    </source>
</evidence>
<feature type="domain" description="HTH tetR-type" evidence="6">
    <location>
        <begin position="8"/>
        <end position="68"/>
    </location>
</feature>
<dbReference type="OrthoDB" id="7618612at2"/>
<evidence type="ECO:0000259" key="6">
    <source>
        <dbReference type="PROSITE" id="PS50977"/>
    </source>
</evidence>
<keyword evidence="2" id="KW-0805">Transcription regulation</keyword>
<organism evidence="7 8">
    <name type="scientific">Phaeovulum vinaykumarii</name>
    <dbReference type="NCBI Taxonomy" id="407234"/>
    <lineage>
        <taxon>Bacteria</taxon>
        <taxon>Pseudomonadati</taxon>
        <taxon>Pseudomonadota</taxon>
        <taxon>Alphaproteobacteria</taxon>
        <taxon>Rhodobacterales</taxon>
        <taxon>Paracoccaceae</taxon>
        <taxon>Phaeovulum</taxon>
    </lineage>
</organism>
<dbReference type="InterPro" id="IPR001647">
    <property type="entry name" value="HTH_TetR"/>
</dbReference>
<evidence type="ECO:0000256" key="2">
    <source>
        <dbReference type="ARBA" id="ARBA00023015"/>
    </source>
</evidence>
<dbReference type="InterPro" id="IPR050109">
    <property type="entry name" value="HTH-type_TetR-like_transc_reg"/>
</dbReference>
<evidence type="ECO:0000313" key="8">
    <source>
        <dbReference type="Proteomes" id="UP000186098"/>
    </source>
</evidence>
<dbReference type="SUPFAM" id="SSF48498">
    <property type="entry name" value="Tetracyclin repressor-like, C-terminal domain"/>
    <property type="match status" value="1"/>
</dbReference>
<dbReference type="InterPro" id="IPR039538">
    <property type="entry name" value="BetI_C"/>
</dbReference>
<dbReference type="Proteomes" id="UP000186098">
    <property type="component" value="Unassembled WGS sequence"/>
</dbReference>
<evidence type="ECO:0000313" key="7">
    <source>
        <dbReference type="EMBL" id="SIS74568.1"/>
    </source>
</evidence>